<accession>A0A369J5T9</accession>
<feature type="compositionally biased region" description="Polar residues" evidence="8">
    <location>
        <begin position="1260"/>
        <end position="1294"/>
    </location>
</feature>
<dbReference type="InterPro" id="IPR050185">
    <property type="entry name" value="Ub_carboxyl-term_hydrolase"/>
</dbReference>
<comment type="catalytic activity">
    <reaction evidence="1">
        <text>Thiol-dependent hydrolysis of ester, thioester, amide, peptide and isopeptide bonds formed by the C-terminal Gly of ubiquitin (a 76-residue protein attached to proteins as an intracellular targeting signal).</text>
        <dbReference type="EC" id="3.4.19.12"/>
    </reaction>
</comment>
<feature type="domain" description="DUSP" evidence="10">
    <location>
        <begin position="100"/>
        <end position="208"/>
    </location>
</feature>
<dbReference type="SUPFAM" id="SSF54001">
    <property type="entry name" value="Cysteine proteinases"/>
    <property type="match status" value="1"/>
</dbReference>
<keyword evidence="6 11" id="KW-0378">Hydrolase</keyword>
<comment type="similarity">
    <text evidence="2">Belongs to the peptidase C19 family.</text>
</comment>
<dbReference type="FunCoup" id="A0A369J5T9">
    <property type="interactions" value="451"/>
</dbReference>
<dbReference type="Pfam" id="PF00443">
    <property type="entry name" value="UCH"/>
    <property type="match status" value="1"/>
</dbReference>
<dbReference type="PROSITE" id="PS50235">
    <property type="entry name" value="USP_3"/>
    <property type="match status" value="1"/>
</dbReference>
<dbReference type="InterPro" id="IPR001394">
    <property type="entry name" value="Peptidase_C19_UCH"/>
</dbReference>
<dbReference type="PROSITE" id="PS51283">
    <property type="entry name" value="DUSP"/>
    <property type="match status" value="1"/>
</dbReference>
<dbReference type="GO" id="GO:0004843">
    <property type="term" value="F:cysteine-type deubiquitinase activity"/>
    <property type="evidence" value="ECO:0007669"/>
    <property type="project" value="UniProtKB-EC"/>
</dbReference>
<keyword evidence="12" id="KW-1185">Reference proteome</keyword>
<sequence>MAIQPSSGPKAPDDPSQPSRKRQRSQSMQSDASSSSLKRPVADGNSHDGVVRSPRADQMSTLTLTDPNQDIDAYMAEQGEDDNPVLASLTSSPRQSAHAFQLVPPGEKLALVERGRSRKMEAGETWYLISRDWWKRWKKACTGEIDKEGLVSEQDLGPVDNSRLLDSYGNLQSSLVEGVDLEYVPEEVWKLFFDWYGEAIHPLPRRVIERGTSKQTSIELRPPTLKVFRLAKAKSEGPCYLAITISSGETIKALNEQLAAAVVLDPQDRASYRVWKIEPVEDDWTALEFPASMLSSSNGKILEASDQTIEEADIQSDDCFVVEFMQDNAWIIDASATVPPPPLTVAGRPGAPAPLFNSNDGFFNRMGKSTTSSASTSLIKTDNYYNSLTPSWKTPSTQKEKALEPGTLGLGNMGNTCFMNSALQCLAHNKELTDYFLTGLYEEELNPDNPLGMHGAIAEAFGALLQRIWASTGASTSYSPREFKTQLQRFAPQFSGYQQHDSQELVAFLLDGLHEDLNRVLKKPYVEKPDWEGGGDEELVKLAQKSWEGYMKRNDSVIVDLFQGQYQSTLICPECQKVSITFDPFMYLTLPLPVQKKWTHTIYYVPWDLAKPHAKVPVEINRDASFKDLRNLLGRWMDAPPDNLITLEIFNNRFYKNLDDSLLCGDMADNDTIVCFELPCHSQQSRTYKKQPGDPIIVPVYLCDANPPLRPSYLSNKGGSLFGYPFVIAITQEQATDVNAMYDAVLTRLQRWTANSRDLFTWEEGPMSDVMDEVPLRLNGFPPVDSITEITIKENGEVVEVESDIVDGGMRMDEDMDTSPPEYVPQRVGTKKDVFTLRLQLNHKEFGTQYNHYSSASRWESWEHRVDQADTHPVLLREGDGLFCEFDENMKAYYFGEERSRWEHALWDSWEIFNHPDYAESKKAAADRKNKGISLHDCLDEFTKEEKLGEDDLWYCPQCKKHQQATKKFDLWKVPDVLVVHLKRFSNSRTLRDKIDTFIDFPVEGLDLGGMVGERAVAKRLAEKGVALEELQLGDLDEPLVYDLFGVDEHMGGLGGGHYRAYALNHVTQKWYHFDDSYVTPARATDAVNANAYLLFYRRRSATPLGGKTHHKIEEARSKPQTMTTDDDMKIDTQLPTPPSEDSGYMTGLTSLPSVQPLPGDPWTLRLHGSNPGSSVASPSPDDLPPLEESPANDLFAESLDPLLIASQRFDFPDPSGKASPTSSNEAEADPDTDVEDIDWEDQVPPYEVGVNEVVPGNSPDGQSGIGSPSSTISDMNPFSDVNSQSYDETNNRL</sequence>
<dbReference type="Gene3D" id="3.30.2230.10">
    <property type="entry name" value="DUSP-like"/>
    <property type="match status" value="1"/>
</dbReference>
<evidence type="ECO:0000256" key="5">
    <source>
        <dbReference type="ARBA" id="ARBA00022786"/>
    </source>
</evidence>
<evidence type="ECO:0000313" key="11">
    <source>
        <dbReference type="EMBL" id="RDB15775.1"/>
    </source>
</evidence>
<evidence type="ECO:0000256" key="8">
    <source>
        <dbReference type="SAM" id="MobiDB-lite"/>
    </source>
</evidence>
<dbReference type="PANTHER" id="PTHR21646:SF24">
    <property type="entry name" value="UBIQUITIN CARBOXYL-TERMINAL HYDROLASE"/>
    <property type="match status" value="1"/>
</dbReference>
<dbReference type="EC" id="3.4.19.12" evidence="3"/>
<evidence type="ECO:0000256" key="1">
    <source>
        <dbReference type="ARBA" id="ARBA00000707"/>
    </source>
</evidence>
<evidence type="ECO:0000259" key="10">
    <source>
        <dbReference type="PROSITE" id="PS51283"/>
    </source>
</evidence>
<dbReference type="EMBL" id="LUEZ02000138">
    <property type="protein sequence ID" value="RDB15775.1"/>
    <property type="molecule type" value="Genomic_DNA"/>
</dbReference>
<evidence type="ECO:0000256" key="2">
    <source>
        <dbReference type="ARBA" id="ARBA00009085"/>
    </source>
</evidence>
<gene>
    <name evidence="11" type="primary">Usp4</name>
    <name evidence="11" type="ORF">Hypma_003708</name>
</gene>
<evidence type="ECO:0000256" key="3">
    <source>
        <dbReference type="ARBA" id="ARBA00012759"/>
    </source>
</evidence>
<dbReference type="InterPro" id="IPR038765">
    <property type="entry name" value="Papain-like_cys_pep_sf"/>
</dbReference>
<reference evidence="11" key="1">
    <citation type="submission" date="2018-04" db="EMBL/GenBank/DDBJ databases">
        <title>Whole genome sequencing of Hypsizygus marmoreus.</title>
        <authorList>
            <person name="Choi I.-G."/>
            <person name="Min B."/>
            <person name="Kim J.-G."/>
            <person name="Kim S."/>
            <person name="Oh Y.-L."/>
            <person name="Kong W.-S."/>
            <person name="Park H."/>
            <person name="Jeong J."/>
            <person name="Song E.-S."/>
        </authorList>
    </citation>
    <scope>NUCLEOTIDE SEQUENCE [LARGE SCALE GENOMIC DNA]</scope>
    <source>
        <strain evidence="11">51987-8</strain>
    </source>
</reference>
<organism evidence="11 12">
    <name type="scientific">Hypsizygus marmoreus</name>
    <name type="common">White beech mushroom</name>
    <name type="synonym">Agaricus marmoreus</name>
    <dbReference type="NCBI Taxonomy" id="39966"/>
    <lineage>
        <taxon>Eukaryota</taxon>
        <taxon>Fungi</taxon>
        <taxon>Dikarya</taxon>
        <taxon>Basidiomycota</taxon>
        <taxon>Agaricomycotina</taxon>
        <taxon>Agaricomycetes</taxon>
        <taxon>Agaricomycetidae</taxon>
        <taxon>Agaricales</taxon>
        <taxon>Tricholomatineae</taxon>
        <taxon>Lyophyllaceae</taxon>
        <taxon>Hypsizygus</taxon>
    </lineage>
</organism>
<dbReference type="Proteomes" id="UP000076154">
    <property type="component" value="Unassembled WGS sequence"/>
</dbReference>
<dbReference type="InterPro" id="IPR035927">
    <property type="entry name" value="DUSP-like_sf"/>
</dbReference>
<evidence type="ECO:0000256" key="6">
    <source>
        <dbReference type="ARBA" id="ARBA00022801"/>
    </source>
</evidence>
<dbReference type="PROSITE" id="PS00973">
    <property type="entry name" value="USP_2"/>
    <property type="match status" value="1"/>
</dbReference>
<dbReference type="GO" id="GO:0006508">
    <property type="term" value="P:proteolysis"/>
    <property type="evidence" value="ECO:0007669"/>
    <property type="project" value="UniProtKB-KW"/>
</dbReference>
<dbReference type="InterPro" id="IPR028889">
    <property type="entry name" value="USP"/>
</dbReference>
<dbReference type="InterPro" id="IPR006615">
    <property type="entry name" value="Pept_C19_DUSP"/>
</dbReference>
<dbReference type="OrthoDB" id="292964at2759"/>
<dbReference type="SUPFAM" id="SSF143791">
    <property type="entry name" value="DUSP-like"/>
    <property type="match status" value="1"/>
</dbReference>
<dbReference type="STRING" id="39966.A0A369J5T9"/>
<feature type="region of interest" description="Disordered" evidence="8">
    <location>
        <begin position="1"/>
        <end position="63"/>
    </location>
</feature>
<comment type="caution">
    <text evidence="11">The sequence shown here is derived from an EMBL/GenBank/DDBJ whole genome shotgun (WGS) entry which is preliminary data.</text>
</comment>
<feature type="domain" description="USP" evidence="9">
    <location>
        <begin position="408"/>
        <end position="1100"/>
    </location>
</feature>
<dbReference type="Gene3D" id="3.90.70.10">
    <property type="entry name" value="Cysteine proteinases"/>
    <property type="match status" value="2"/>
</dbReference>
<evidence type="ECO:0000259" key="9">
    <source>
        <dbReference type="PROSITE" id="PS50235"/>
    </source>
</evidence>
<proteinExistence type="inferred from homology"/>
<keyword evidence="5" id="KW-0833">Ubl conjugation pathway</keyword>
<dbReference type="PROSITE" id="PS00972">
    <property type="entry name" value="USP_1"/>
    <property type="match status" value="1"/>
</dbReference>
<protein>
    <recommendedName>
        <fullName evidence="3">ubiquitinyl hydrolase 1</fullName>
        <ecNumber evidence="3">3.4.19.12</ecNumber>
    </recommendedName>
</protein>
<dbReference type="InterPro" id="IPR018200">
    <property type="entry name" value="USP_CS"/>
</dbReference>
<evidence type="ECO:0000313" key="12">
    <source>
        <dbReference type="Proteomes" id="UP000076154"/>
    </source>
</evidence>
<evidence type="ECO:0000256" key="4">
    <source>
        <dbReference type="ARBA" id="ARBA00022670"/>
    </source>
</evidence>
<keyword evidence="7" id="KW-0788">Thiol protease</keyword>
<dbReference type="PANTHER" id="PTHR21646">
    <property type="entry name" value="UBIQUITIN CARBOXYL-TERMINAL HYDROLASE"/>
    <property type="match status" value="1"/>
</dbReference>
<dbReference type="GO" id="GO:0016579">
    <property type="term" value="P:protein deubiquitination"/>
    <property type="evidence" value="ECO:0007669"/>
    <property type="project" value="InterPro"/>
</dbReference>
<dbReference type="SMART" id="SM00695">
    <property type="entry name" value="DUSP"/>
    <property type="match status" value="1"/>
</dbReference>
<dbReference type="InParanoid" id="A0A369J5T9"/>
<keyword evidence="4" id="KW-0645">Protease</keyword>
<dbReference type="Pfam" id="PF06337">
    <property type="entry name" value="DUSP"/>
    <property type="match status" value="1"/>
</dbReference>
<feature type="region of interest" description="Disordered" evidence="8">
    <location>
        <begin position="1105"/>
        <end position="1192"/>
    </location>
</feature>
<feature type="compositionally biased region" description="Low complexity" evidence="8">
    <location>
        <begin position="25"/>
        <end position="36"/>
    </location>
</feature>
<dbReference type="CDD" id="cd02674">
    <property type="entry name" value="Peptidase_C19R"/>
    <property type="match status" value="1"/>
</dbReference>
<evidence type="ECO:0000256" key="7">
    <source>
        <dbReference type="ARBA" id="ARBA00022807"/>
    </source>
</evidence>
<feature type="compositionally biased region" description="Acidic residues" evidence="8">
    <location>
        <begin position="1227"/>
        <end position="1242"/>
    </location>
</feature>
<name>A0A369J5T9_HYPMA</name>
<feature type="region of interest" description="Disordered" evidence="8">
    <location>
        <begin position="1209"/>
        <end position="1294"/>
    </location>
</feature>